<dbReference type="AlphaFoldDB" id="A0A0H4J415"/>
<sequence>MKQLVFLLVFISSSIFAQSGTYKVDPEHSFANWKIRHVVSKTSGTIPDMTGEMMINLDDMSQSKINVEMSLLKIDSDHKKRDNHIQEKKFLNTSVFPTITFNSTKIVMQDDTNGVVSGTLAMGGVEKTLDIPFKLLGFGDDPWGGYRVGLEGNIDLKASDFGYSWGLKENSSLGDKIEVNLLVEGIKQ</sequence>
<evidence type="ECO:0000256" key="1">
    <source>
        <dbReference type="SAM" id="SignalP"/>
    </source>
</evidence>
<dbReference type="InterPro" id="IPR007372">
    <property type="entry name" value="Lipid/polyisoprenoid-bd_YceI"/>
</dbReference>
<dbReference type="OrthoDB" id="9811006at2"/>
<dbReference type="PANTHER" id="PTHR34406:SF1">
    <property type="entry name" value="PROTEIN YCEI"/>
    <property type="match status" value="1"/>
</dbReference>
<dbReference type="PATRIC" id="fig|1623450.3.peg.1123"/>
<dbReference type="EMBL" id="CP011002">
    <property type="protein sequence ID" value="AKO66498.1"/>
    <property type="molecule type" value="Genomic_DNA"/>
</dbReference>
<feature type="domain" description="Lipid/polyisoprenoid-binding YceI-like" evidence="2">
    <location>
        <begin position="21"/>
        <end position="186"/>
    </location>
</feature>
<accession>A0A0H4J415</accession>
<protein>
    <submittedName>
        <fullName evidence="3">Polyisoprenoid-binding protein</fullName>
    </submittedName>
</protein>
<feature type="chain" id="PRO_5005206754" evidence="1">
    <location>
        <begin position="18"/>
        <end position="188"/>
    </location>
</feature>
<name>A0A0H4J415_9PROT</name>
<evidence type="ECO:0000313" key="4">
    <source>
        <dbReference type="Proteomes" id="UP000066549"/>
    </source>
</evidence>
<dbReference type="PANTHER" id="PTHR34406">
    <property type="entry name" value="PROTEIN YCEI"/>
    <property type="match status" value="1"/>
</dbReference>
<feature type="signal peptide" evidence="1">
    <location>
        <begin position="1"/>
        <end position="17"/>
    </location>
</feature>
<gene>
    <name evidence="3" type="ORF">VI33_05645</name>
</gene>
<organism evidence="3 4">
    <name type="scientific">Methylophilales bacterium MBRS-H7</name>
    <dbReference type="NCBI Taxonomy" id="1623450"/>
    <lineage>
        <taxon>Bacteria</taxon>
        <taxon>Pseudomonadati</taxon>
        <taxon>Pseudomonadota</taxon>
        <taxon>Betaproteobacteria</taxon>
        <taxon>Nitrosomonadales</taxon>
        <taxon>OM43 clade</taxon>
    </lineage>
</organism>
<reference evidence="3 4" key="1">
    <citation type="submission" date="2015-03" db="EMBL/GenBank/DDBJ databases">
        <title>Comparative analysis of the OM43 clade including a novel species from Red Sea uncovers genomic and metabolic diversity among marine methylotrophs.</title>
        <authorList>
            <person name="Jimenez-Infante F."/>
            <person name="Ngugi D.K."/>
            <person name="Vinu M."/>
            <person name="Alam I."/>
            <person name="Kamau A."/>
            <person name="Blom J."/>
            <person name="Bajic V.B."/>
            <person name="Stingl U."/>
        </authorList>
    </citation>
    <scope>NUCLEOTIDE SEQUENCE [LARGE SCALE GENOMIC DNA]</scope>
    <source>
        <strain evidence="3 4">MBRSH7</strain>
    </source>
</reference>
<dbReference type="Proteomes" id="UP000066549">
    <property type="component" value="Chromosome"/>
</dbReference>
<keyword evidence="4" id="KW-1185">Reference proteome</keyword>
<evidence type="ECO:0000259" key="2">
    <source>
        <dbReference type="SMART" id="SM00867"/>
    </source>
</evidence>
<keyword evidence="1" id="KW-0732">Signal</keyword>
<proteinExistence type="predicted"/>
<dbReference type="SMART" id="SM00867">
    <property type="entry name" value="YceI"/>
    <property type="match status" value="1"/>
</dbReference>
<dbReference type="InterPro" id="IPR036761">
    <property type="entry name" value="TTHA0802/YceI-like_sf"/>
</dbReference>
<dbReference type="Gene3D" id="2.40.128.110">
    <property type="entry name" value="Lipid/polyisoprenoid-binding, YceI-like"/>
    <property type="match status" value="1"/>
</dbReference>
<evidence type="ECO:0000313" key="3">
    <source>
        <dbReference type="EMBL" id="AKO66498.1"/>
    </source>
</evidence>
<dbReference type="Pfam" id="PF04264">
    <property type="entry name" value="YceI"/>
    <property type="match status" value="1"/>
</dbReference>
<dbReference type="SUPFAM" id="SSF101874">
    <property type="entry name" value="YceI-like"/>
    <property type="match status" value="1"/>
</dbReference>